<gene>
    <name evidence="5" type="ORF">H9800_01150</name>
</gene>
<evidence type="ECO:0000256" key="2">
    <source>
        <dbReference type="ARBA" id="ARBA00022801"/>
    </source>
</evidence>
<protein>
    <submittedName>
        <fullName evidence="5">Biotin-dependent carboxyltransferase family protein</fullName>
    </submittedName>
</protein>
<evidence type="ECO:0000259" key="4">
    <source>
        <dbReference type="SMART" id="SM00797"/>
    </source>
</evidence>
<dbReference type="InterPro" id="IPR003778">
    <property type="entry name" value="CT_A_B"/>
</dbReference>
<keyword evidence="3" id="KW-0067">ATP-binding</keyword>
<evidence type="ECO:0000313" key="5">
    <source>
        <dbReference type="EMBL" id="HJA03455.1"/>
    </source>
</evidence>
<dbReference type="Proteomes" id="UP000824220">
    <property type="component" value="Unassembled WGS sequence"/>
</dbReference>
<dbReference type="Gene3D" id="2.40.100.10">
    <property type="entry name" value="Cyclophilin-like"/>
    <property type="match status" value="1"/>
</dbReference>
<dbReference type="EMBL" id="DXAM01000018">
    <property type="protein sequence ID" value="HJA03455.1"/>
    <property type="molecule type" value="Genomic_DNA"/>
</dbReference>
<dbReference type="PANTHER" id="PTHR43309">
    <property type="entry name" value="5-OXOPROLINASE SUBUNIT C"/>
    <property type="match status" value="1"/>
</dbReference>
<reference evidence="5" key="1">
    <citation type="journal article" date="2021" name="PeerJ">
        <title>Extensive microbial diversity within the chicken gut microbiome revealed by metagenomics and culture.</title>
        <authorList>
            <person name="Gilroy R."/>
            <person name="Ravi A."/>
            <person name="Getino M."/>
            <person name="Pursley I."/>
            <person name="Horton D.L."/>
            <person name="Alikhan N.F."/>
            <person name="Baker D."/>
            <person name="Gharbi K."/>
            <person name="Hall N."/>
            <person name="Watson M."/>
            <person name="Adriaenssens E.M."/>
            <person name="Foster-Nyarko E."/>
            <person name="Jarju S."/>
            <person name="Secka A."/>
            <person name="Antonio M."/>
            <person name="Oren A."/>
            <person name="Chaudhuri R.R."/>
            <person name="La Ragione R."/>
            <person name="Hildebrand F."/>
            <person name="Pallen M.J."/>
        </authorList>
    </citation>
    <scope>NUCLEOTIDE SEQUENCE</scope>
    <source>
        <strain evidence="5">ChiHjej8B7-3636</strain>
    </source>
</reference>
<comment type="caution">
    <text evidence="5">The sequence shown here is derived from an EMBL/GenBank/DDBJ whole genome shotgun (WGS) entry which is preliminary data.</text>
</comment>
<dbReference type="AlphaFoldDB" id="A0A9D2H4Z3"/>
<evidence type="ECO:0000256" key="1">
    <source>
        <dbReference type="ARBA" id="ARBA00022741"/>
    </source>
</evidence>
<keyword evidence="1" id="KW-0547">Nucleotide-binding</keyword>
<evidence type="ECO:0000313" key="6">
    <source>
        <dbReference type="Proteomes" id="UP000824220"/>
    </source>
</evidence>
<sequence length="311" mass="32873">MGLPVNGALDQYSARAANILVANHENAPLVEALAFDIAFVPSVDILIAATGARMTLTVGGAERPMWEPVPVMAGQEVRLSDMTGGMRTYVAVQGGFDVPDLLGSCAPDSVIEFGEHFADGAAIALNASTRAPVNPYFGMSLFNFDVAVPYFGETAVVDVTDGPDIAEFAGTADRLFRAPYLVTTRSNQIGLRLTGDLPERATEGEMISRGVPVGAVEVPPGDELLVLHRGRGVTAGYPVLAVVTSTSLDTLGQARPETAVTFRHVSLEHAARDARAWRERLDQLRDRVATVFSCLGVEPCSAHAPTGRGTA</sequence>
<accession>A0A9D2H4Z3</accession>
<organism evidence="5 6">
    <name type="scientific">Candidatus Microbacterium stercoravium</name>
    <dbReference type="NCBI Taxonomy" id="2838697"/>
    <lineage>
        <taxon>Bacteria</taxon>
        <taxon>Bacillati</taxon>
        <taxon>Actinomycetota</taxon>
        <taxon>Actinomycetes</taxon>
        <taxon>Micrococcales</taxon>
        <taxon>Microbacteriaceae</taxon>
        <taxon>Microbacterium</taxon>
    </lineage>
</organism>
<dbReference type="InterPro" id="IPR029000">
    <property type="entry name" value="Cyclophilin-like_dom_sf"/>
</dbReference>
<dbReference type="PANTHER" id="PTHR43309:SF3">
    <property type="entry name" value="5-OXOPROLINASE SUBUNIT C"/>
    <property type="match status" value="1"/>
</dbReference>
<dbReference type="SMART" id="SM00797">
    <property type="entry name" value="AHS2"/>
    <property type="match status" value="1"/>
</dbReference>
<dbReference type="GO" id="GO:0005524">
    <property type="term" value="F:ATP binding"/>
    <property type="evidence" value="ECO:0007669"/>
    <property type="project" value="UniProtKB-KW"/>
</dbReference>
<feature type="domain" description="Carboxyltransferase" evidence="4">
    <location>
        <begin position="1"/>
        <end position="280"/>
    </location>
</feature>
<evidence type="ECO:0000256" key="3">
    <source>
        <dbReference type="ARBA" id="ARBA00022840"/>
    </source>
</evidence>
<dbReference type="InterPro" id="IPR052708">
    <property type="entry name" value="PxpC"/>
</dbReference>
<proteinExistence type="predicted"/>
<keyword evidence="2" id="KW-0378">Hydrolase</keyword>
<dbReference type="GO" id="GO:0016787">
    <property type="term" value="F:hydrolase activity"/>
    <property type="evidence" value="ECO:0007669"/>
    <property type="project" value="UniProtKB-KW"/>
</dbReference>
<dbReference type="SUPFAM" id="SSF50891">
    <property type="entry name" value="Cyclophilin-like"/>
    <property type="match status" value="1"/>
</dbReference>
<reference evidence="5" key="2">
    <citation type="submission" date="2021-04" db="EMBL/GenBank/DDBJ databases">
        <authorList>
            <person name="Gilroy R."/>
        </authorList>
    </citation>
    <scope>NUCLEOTIDE SEQUENCE</scope>
    <source>
        <strain evidence="5">ChiHjej8B7-3636</strain>
    </source>
</reference>
<dbReference type="Pfam" id="PF02626">
    <property type="entry name" value="CT_A_B"/>
    <property type="match status" value="1"/>
</dbReference>
<name>A0A9D2H4Z3_9MICO</name>